<dbReference type="KEGG" id="ebm:SG0102_15790"/>
<name>A0A3G9JE54_9FIRM</name>
<dbReference type="Proteomes" id="UP000268059">
    <property type="component" value="Chromosome"/>
</dbReference>
<evidence type="ECO:0000313" key="1">
    <source>
        <dbReference type="EMBL" id="BBH26645.1"/>
    </source>
</evidence>
<organism evidence="1 2">
    <name type="scientific">Intestinibaculum porci</name>
    <dbReference type="NCBI Taxonomy" id="2487118"/>
    <lineage>
        <taxon>Bacteria</taxon>
        <taxon>Bacillati</taxon>
        <taxon>Bacillota</taxon>
        <taxon>Erysipelotrichia</taxon>
        <taxon>Erysipelotrichales</taxon>
        <taxon>Erysipelotrichaceae</taxon>
        <taxon>Intestinibaculum</taxon>
    </lineage>
</organism>
<dbReference type="EMBL" id="AP019309">
    <property type="protein sequence ID" value="BBH26645.1"/>
    <property type="molecule type" value="Genomic_DNA"/>
</dbReference>
<keyword evidence="2" id="KW-1185">Reference proteome</keyword>
<sequence length="51" mass="6075">MKDPVDIGNGKIKNRPRYGDMDNLIKEIKKLLKQYYIDNLADTLFEYELLK</sequence>
<reference evidence="1 2" key="1">
    <citation type="submission" date="2018-11" db="EMBL/GenBank/DDBJ databases">
        <title>Novel Erysipelotrichaceae bacterium isolated from small intestine of a swine.</title>
        <authorList>
            <person name="Kim J.S."/>
            <person name="Choe H."/>
            <person name="Lee Y.R."/>
            <person name="Kim K.M."/>
            <person name="Park D.S."/>
        </authorList>
    </citation>
    <scope>NUCLEOTIDE SEQUENCE [LARGE SCALE GENOMIC DNA]</scope>
    <source>
        <strain evidence="1 2">SG0102</strain>
    </source>
</reference>
<dbReference type="InParanoid" id="A0A3G9JE54"/>
<gene>
    <name evidence="1" type="ORF">SG0102_15790</name>
</gene>
<protein>
    <submittedName>
        <fullName evidence="1">Uncharacterized protein</fullName>
    </submittedName>
</protein>
<proteinExistence type="predicted"/>
<dbReference type="AlphaFoldDB" id="A0A3G9JE54"/>
<accession>A0A3G9JE54</accession>
<evidence type="ECO:0000313" key="2">
    <source>
        <dbReference type="Proteomes" id="UP000268059"/>
    </source>
</evidence>